<accession>A0A2N1N2K5</accession>
<organism evidence="1 2">
    <name type="scientific">Rhizophagus irregularis</name>
    <dbReference type="NCBI Taxonomy" id="588596"/>
    <lineage>
        <taxon>Eukaryota</taxon>
        <taxon>Fungi</taxon>
        <taxon>Fungi incertae sedis</taxon>
        <taxon>Mucoromycota</taxon>
        <taxon>Glomeromycotina</taxon>
        <taxon>Glomeromycetes</taxon>
        <taxon>Glomerales</taxon>
        <taxon>Glomeraceae</taxon>
        <taxon>Rhizophagus</taxon>
    </lineage>
</organism>
<dbReference type="VEuPathDB" id="FungiDB:RhiirA1_468568"/>
<dbReference type="VEuPathDB" id="FungiDB:FUN_015284"/>
<dbReference type="Proteomes" id="UP000233469">
    <property type="component" value="Unassembled WGS sequence"/>
</dbReference>
<sequence length="119" mass="13740">MSTAIDGFKARRQELEDIIEIDYSSDNQDLHRNWPIVTASESKMNVDHSINKVTLSNTVTQSLNRNLIEKIITSHKPTDNNTLKVKDILVYNIPVFWMAENILQQLTLWGKPIDIQMKC</sequence>
<dbReference type="AlphaFoldDB" id="A0A2N1N2K5"/>
<comment type="caution">
    <text evidence="1">The sequence shown here is derived from an EMBL/GenBank/DDBJ whole genome shotgun (WGS) entry which is preliminary data.</text>
</comment>
<dbReference type="EMBL" id="LLXL01000883">
    <property type="protein sequence ID" value="PKK68104.1"/>
    <property type="molecule type" value="Genomic_DNA"/>
</dbReference>
<reference evidence="1 2" key="1">
    <citation type="submission" date="2016-04" db="EMBL/GenBank/DDBJ databases">
        <title>Genome analyses suggest a sexual origin of heterokaryosis in a supposedly ancient asexual fungus.</title>
        <authorList>
            <person name="Ropars J."/>
            <person name="Sedzielewska K."/>
            <person name="Noel J."/>
            <person name="Charron P."/>
            <person name="Farinelli L."/>
            <person name="Marton T."/>
            <person name="Kruger M."/>
            <person name="Pelin A."/>
            <person name="Brachmann A."/>
            <person name="Corradi N."/>
        </authorList>
    </citation>
    <scope>NUCLEOTIDE SEQUENCE [LARGE SCALE GENOMIC DNA]</scope>
    <source>
        <strain evidence="1 2">C2</strain>
    </source>
</reference>
<reference evidence="1 2" key="2">
    <citation type="submission" date="2017-10" db="EMBL/GenBank/DDBJ databases">
        <title>Extensive intraspecific genome diversity in a model arbuscular mycorrhizal fungus.</title>
        <authorList>
            <person name="Chen E.C.H."/>
            <person name="Morin E."/>
            <person name="Baudet D."/>
            <person name="Noel J."/>
            <person name="Ndikumana S."/>
            <person name="Charron P."/>
            <person name="St-Onge C."/>
            <person name="Giorgi J."/>
            <person name="Grigoriev I.V."/>
            <person name="Roux C."/>
            <person name="Martin F.M."/>
            <person name="Corradi N."/>
        </authorList>
    </citation>
    <scope>NUCLEOTIDE SEQUENCE [LARGE SCALE GENOMIC DNA]</scope>
    <source>
        <strain evidence="1 2">C2</strain>
    </source>
</reference>
<evidence type="ECO:0000313" key="2">
    <source>
        <dbReference type="Proteomes" id="UP000233469"/>
    </source>
</evidence>
<proteinExistence type="predicted"/>
<protein>
    <submittedName>
        <fullName evidence="1">Uncharacterized protein</fullName>
    </submittedName>
</protein>
<gene>
    <name evidence="1" type="ORF">RhiirC2_782698</name>
</gene>
<name>A0A2N1N2K5_9GLOM</name>
<evidence type="ECO:0000313" key="1">
    <source>
        <dbReference type="EMBL" id="PKK68104.1"/>
    </source>
</evidence>